<dbReference type="EMBL" id="BLYI01000009">
    <property type="protein sequence ID" value="GFO84160.1"/>
    <property type="molecule type" value="Genomic_DNA"/>
</dbReference>
<name>A0A916VC15_9FIRM</name>
<dbReference type="Pfam" id="PF06114">
    <property type="entry name" value="Peptidase_M78"/>
    <property type="match status" value="1"/>
</dbReference>
<reference evidence="2" key="1">
    <citation type="submission" date="2020-06" db="EMBL/GenBank/DDBJ databases">
        <title>Characterization of fructooligosaccharide metabolism and fructooligosaccharide-degrading enzymes in human commensal butyrate producers.</title>
        <authorList>
            <person name="Tanno H."/>
            <person name="Fujii T."/>
            <person name="Hirano K."/>
            <person name="Maeno S."/>
            <person name="Tonozuka T."/>
            <person name="Sakamoto M."/>
            <person name="Ohkuma M."/>
            <person name="Tochio T."/>
            <person name="Endo A."/>
        </authorList>
    </citation>
    <scope>NUCLEOTIDE SEQUENCE</scope>
    <source>
        <strain evidence="2">JCM 17466</strain>
    </source>
</reference>
<dbReference type="AlphaFoldDB" id="A0A916VC15"/>
<evidence type="ECO:0000313" key="3">
    <source>
        <dbReference type="Proteomes" id="UP000613208"/>
    </source>
</evidence>
<keyword evidence="3" id="KW-1185">Reference proteome</keyword>
<dbReference type="InterPro" id="IPR010359">
    <property type="entry name" value="IrrE_HExxH"/>
</dbReference>
<evidence type="ECO:0000313" key="2">
    <source>
        <dbReference type="EMBL" id="GFO84160.1"/>
    </source>
</evidence>
<organism evidence="2 3">
    <name type="scientific">Anaerostipes butyraticus</name>
    <dbReference type="NCBI Taxonomy" id="645466"/>
    <lineage>
        <taxon>Bacteria</taxon>
        <taxon>Bacillati</taxon>
        <taxon>Bacillota</taxon>
        <taxon>Clostridia</taxon>
        <taxon>Lachnospirales</taxon>
        <taxon>Lachnospiraceae</taxon>
        <taxon>Anaerostipes</taxon>
    </lineage>
</organism>
<feature type="domain" description="IrrE N-terminal-like" evidence="1">
    <location>
        <begin position="51"/>
        <end position="178"/>
    </location>
</feature>
<dbReference type="Proteomes" id="UP000613208">
    <property type="component" value="Unassembled WGS sequence"/>
</dbReference>
<gene>
    <name evidence="2" type="ORF">ANBU17_05070</name>
</gene>
<dbReference type="RefSeq" id="WP_201309899.1">
    <property type="nucleotide sequence ID" value="NZ_BLYI01000009.1"/>
</dbReference>
<dbReference type="PANTHER" id="PTHR43236:SF1">
    <property type="entry name" value="BLL7220 PROTEIN"/>
    <property type="match status" value="1"/>
</dbReference>
<comment type="caution">
    <text evidence="2">The sequence shown here is derived from an EMBL/GenBank/DDBJ whole genome shotgun (WGS) entry which is preliminary data.</text>
</comment>
<accession>A0A916VC15</accession>
<dbReference type="Gene3D" id="1.10.10.2910">
    <property type="match status" value="1"/>
</dbReference>
<dbReference type="PANTHER" id="PTHR43236">
    <property type="entry name" value="ANTITOXIN HIGA1"/>
    <property type="match status" value="1"/>
</dbReference>
<proteinExistence type="predicted"/>
<dbReference type="InterPro" id="IPR052345">
    <property type="entry name" value="Rad_response_metalloprotease"/>
</dbReference>
<protein>
    <recommendedName>
        <fullName evidence="1">IrrE N-terminal-like domain-containing protein</fullName>
    </recommendedName>
</protein>
<sequence length="267" mass="31548">MDIERLRKIMEYSNSHRDEIALKVRKFYAFSDMSSDTEVINIMQIARSAFQKKGYLIFEMPLSDKEIGALCYKGDALGYIMLNSSLPRVNINFAVCHELYHVFYQENEFGSKVEFAIDKYYGEEELAANLFAGMLLMPEVSFRSMYKKFKGESENREMHILIRLMNYYQVPYMAVLIRCIELNLLNSDIYLDDLLNIDYQCIRSVFADLWLDESILDATKKDDYVRIQKLVNDLGNRYIENDYINKRTMQKVLRNMEKLYLEIKGES</sequence>
<evidence type="ECO:0000259" key="1">
    <source>
        <dbReference type="Pfam" id="PF06114"/>
    </source>
</evidence>